<dbReference type="AlphaFoldDB" id="A0A1G6X570"/>
<keyword evidence="2" id="KW-1185">Reference proteome</keyword>
<dbReference type="NCBIfam" id="NF040826">
    <property type="entry name" value="lxa_BCAM0308"/>
    <property type="match status" value="1"/>
</dbReference>
<dbReference type="Proteomes" id="UP000198908">
    <property type="component" value="Unassembled WGS sequence"/>
</dbReference>
<name>A0A1G6X570_9BURK</name>
<evidence type="ECO:0008006" key="3">
    <source>
        <dbReference type="Google" id="ProtNLM"/>
    </source>
</evidence>
<organism evidence="1 2">
    <name type="scientific">Paraburkholderia lycopersici</name>
    <dbReference type="NCBI Taxonomy" id="416944"/>
    <lineage>
        <taxon>Bacteria</taxon>
        <taxon>Pseudomonadati</taxon>
        <taxon>Pseudomonadota</taxon>
        <taxon>Betaproteobacteria</taxon>
        <taxon>Burkholderiales</taxon>
        <taxon>Burkholderiaceae</taxon>
        <taxon>Paraburkholderia</taxon>
    </lineage>
</organism>
<dbReference type="STRING" id="416944.SAMN05421548_12455"/>
<dbReference type="InterPro" id="IPR047706">
    <property type="entry name" value="BCAM0308-like"/>
</dbReference>
<accession>A0A1G6X570</accession>
<dbReference type="OrthoDB" id="9785278at2"/>
<evidence type="ECO:0000313" key="1">
    <source>
        <dbReference type="EMBL" id="SDD72406.1"/>
    </source>
</evidence>
<reference evidence="2" key="1">
    <citation type="submission" date="2016-09" db="EMBL/GenBank/DDBJ databases">
        <authorList>
            <person name="Varghese N."/>
            <person name="Submissions S."/>
        </authorList>
    </citation>
    <scope>NUCLEOTIDE SEQUENCE [LARGE SCALE GENOMIC DNA]</scope>
    <source>
        <strain evidence="2">TNe-862</strain>
    </source>
</reference>
<gene>
    <name evidence="1" type="ORF">SAMN05421548_12455</name>
</gene>
<evidence type="ECO:0000313" key="2">
    <source>
        <dbReference type="Proteomes" id="UP000198908"/>
    </source>
</evidence>
<protein>
    <recommendedName>
        <fullName evidence="3">ATPase</fullName>
    </recommendedName>
</protein>
<dbReference type="EMBL" id="FMYQ01000024">
    <property type="protein sequence ID" value="SDD72406.1"/>
    <property type="molecule type" value="Genomic_DNA"/>
</dbReference>
<sequence>MKSKDQPFKAGSHENVFPDLGHDAYKMQHKLPEPSVCPTCGAVYHEGRWQWATRPPGAHEVVCPACHRIADSEPAGYVYIEGDFATQHREELVHLLRHHEEQTRAEHALERIIAIEDEAGKTVVTTTGIHLARNLASALKAAFHGTLDLKYGKDENLLRAYWRR</sequence>
<proteinExistence type="predicted"/>